<sequence length="150" mass="15785">MKLRTRLTATAVPFAILALTLAGCTNDGTDGQPDPEETSSSAEQTPGVTDITDAPGTGENLQGALADSTVNECERTGDEWTVSGVVTNSTDASATYRIYVSLLNGANDTRALTQVDVAATEPGDTTDWETVIPVAEDELTCVLRVERYEG</sequence>
<gene>
    <name evidence="3" type="ORF">CLV85_0436</name>
</gene>
<dbReference type="Proteomes" id="UP000231742">
    <property type="component" value="Unassembled WGS sequence"/>
</dbReference>
<dbReference type="RefSeq" id="WP_100387968.1">
    <property type="nucleotide sequence ID" value="NZ_BMZU01000001.1"/>
</dbReference>
<comment type="caution">
    <text evidence="3">The sequence shown here is derived from an EMBL/GenBank/DDBJ whole genome shotgun (WGS) entry which is preliminary data.</text>
</comment>
<reference evidence="3 4" key="1">
    <citation type="submission" date="2017-11" db="EMBL/GenBank/DDBJ databases">
        <title>Genomic Encyclopedia of Archaeal and Bacterial Type Strains, Phase II (KMG-II): From Individual Species to Whole Genera.</title>
        <authorList>
            <person name="Goeker M."/>
        </authorList>
    </citation>
    <scope>NUCLEOTIDE SEQUENCE [LARGE SCALE GENOMIC DNA]</scope>
    <source>
        <strain evidence="3 4">DSM 16400</strain>
    </source>
</reference>
<feature type="compositionally biased region" description="Polar residues" evidence="1">
    <location>
        <begin position="38"/>
        <end position="47"/>
    </location>
</feature>
<name>A0A2M9D6C9_9MICO</name>
<evidence type="ECO:0000313" key="4">
    <source>
        <dbReference type="Proteomes" id="UP000231742"/>
    </source>
</evidence>
<feature type="region of interest" description="Disordered" evidence="1">
    <location>
        <begin position="26"/>
        <end position="62"/>
    </location>
</feature>
<dbReference type="PROSITE" id="PS51257">
    <property type="entry name" value="PROKAR_LIPOPROTEIN"/>
    <property type="match status" value="1"/>
</dbReference>
<feature type="signal peptide" evidence="2">
    <location>
        <begin position="1"/>
        <end position="22"/>
    </location>
</feature>
<evidence type="ECO:0000256" key="2">
    <source>
        <dbReference type="SAM" id="SignalP"/>
    </source>
</evidence>
<evidence type="ECO:0000256" key="1">
    <source>
        <dbReference type="SAM" id="MobiDB-lite"/>
    </source>
</evidence>
<protein>
    <recommendedName>
        <fullName evidence="5">Secreted protein</fullName>
    </recommendedName>
</protein>
<keyword evidence="4" id="KW-1185">Reference proteome</keyword>
<dbReference type="EMBL" id="PGFH01000001">
    <property type="protein sequence ID" value="PJJ81265.1"/>
    <property type="molecule type" value="Genomic_DNA"/>
</dbReference>
<organism evidence="3 4">
    <name type="scientific">Salinibacterium amurskyense</name>
    <dbReference type="NCBI Taxonomy" id="205941"/>
    <lineage>
        <taxon>Bacteria</taxon>
        <taxon>Bacillati</taxon>
        <taxon>Actinomycetota</taxon>
        <taxon>Actinomycetes</taxon>
        <taxon>Micrococcales</taxon>
        <taxon>Microbacteriaceae</taxon>
        <taxon>Salinibacterium</taxon>
    </lineage>
</organism>
<proteinExistence type="predicted"/>
<accession>A0A2M9D6C9</accession>
<evidence type="ECO:0008006" key="5">
    <source>
        <dbReference type="Google" id="ProtNLM"/>
    </source>
</evidence>
<evidence type="ECO:0000313" key="3">
    <source>
        <dbReference type="EMBL" id="PJJ81265.1"/>
    </source>
</evidence>
<feature type="chain" id="PRO_5039100255" description="Secreted protein" evidence="2">
    <location>
        <begin position="23"/>
        <end position="150"/>
    </location>
</feature>
<keyword evidence="2" id="KW-0732">Signal</keyword>
<dbReference type="AlphaFoldDB" id="A0A2M9D6C9"/>
<dbReference type="OrthoDB" id="5073126at2"/>